<sequence length="603" mass="65213">MAKATLDTKKLTPFLAPALLDSSDKSADAVLRDRLGKAARAKIKGSDGVARRVISDGDDQVRDFYLRTIIYEEVRSPAWAPANTLTDKTHQFIIIAVQGARAALNASDGAMRDRILKGLKLARPVPRAIIESFVGDEASVLHLSGVHTPTAVKPNSKSLTGSALEHALDPLGDQTFVLSAVRSRPSVPGLTDAKNRPVSIGAAPSSGRIWIGRQKSLDEFVETMERVFLHAQTAPASPRFAMLAQQITDVSAVQDAYEISVTPKDLLSEDVVDPADYAFARKWAYDATFEVIPPAKGAASGLSFTVECTLLGVALGQAEIAVTFTDGVVGLALTWKNPAASSTVDHQECRRALTDVDMVKIHYESGHAIAQGRCYSSQYTDQPFDWTFQSFQGFDVEKEKPALVKGQSLASAIGVNGDNSLFAFVLEKVFVDAAGRPAGWLACDDGSMELADFIHLDPTKKVVTLVHVKASGSAKVNRQASVSDFEIVVSQAVKNLRHLERRPLGTELTKGKGKKIGSAVWKDGVRQKNRDDFIKAIEQLPDRYKKVAMVVQPRLTQSEVTACEALTNGSNRLLRMKQLSTLLLASRLSAMACGAELYAVVDI</sequence>
<proteinExistence type="predicted"/>
<dbReference type="Proteomes" id="UP000520198">
    <property type="component" value="Unassembled WGS sequence"/>
</dbReference>
<evidence type="ECO:0000313" key="1">
    <source>
        <dbReference type="EMBL" id="NVD43192.1"/>
    </source>
</evidence>
<reference evidence="1 2" key="1">
    <citation type="submission" date="2020-06" db="EMBL/GenBank/DDBJ databases">
        <authorList>
            <person name="Grouzdev D.S."/>
        </authorList>
    </citation>
    <scope>NUCLEOTIDE SEQUENCE [LARGE SCALE GENOMIC DNA]</scope>
    <source>
        <strain evidence="1 2">HO-A22</strain>
    </source>
</reference>
<protein>
    <submittedName>
        <fullName evidence="1">Uncharacterized protein</fullName>
    </submittedName>
</protein>
<evidence type="ECO:0000313" key="2">
    <source>
        <dbReference type="Proteomes" id="UP000520198"/>
    </source>
</evidence>
<keyword evidence="2" id="KW-1185">Reference proteome</keyword>
<dbReference type="EMBL" id="JABWDU010000014">
    <property type="protein sequence ID" value="NVD43192.1"/>
    <property type="molecule type" value="Genomic_DNA"/>
</dbReference>
<organism evidence="1 2">
    <name type="scientific">Ensifer oleiphilus</name>
    <dbReference type="NCBI Taxonomy" id="2742698"/>
    <lineage>
        <taxon>Bacteria</taxon>
        <taxon>Pseudomonadati</taxon>
        <taxon>Pseudomonadota</taxon>
        <taxon>Alphaproteobacteria</taxon>
        <taxon>Hyphomicrobiales</taxon>
        <taxon>Rhizobiaceae</taxon>
        <taxon>Sinorhizobium/Ensifer group</taxon>
        <taxon>Ensifer</taxon>
    </lineage>
</organism>
<name>A0A7Y6QCN3_9HYPH</name>
<dbReference type="RefSeq" id="WP_176356518.1">
    <property type="nucleotide sequence ID" value="NZ_JABWDU010000014.1"/>
</dbReference>
<comment type="caution">
    <text evidence="1">The sequence shown here is derived from an EMBL/GenBank/DDBJ whole genome shotgun (WGS) entry which is preliminary data.</text>
</comment>
<accession>A0A7Y6QCN3</accession>
<dbReference type="AlphaFoldDB" id="A0A7Y6QCN3"/>
<gene>
    <name evidence="1" type="ORF">HT585_30450</name>
</gene>